<dbReference type="InterPro" id="IPR036291">
    <property type="entry name" value="NAD(P)-bd_dom_sf"/>
</dbReference>
<name>A0AAQ0R4N9_9LACT</name>
<protein>
    <submittedName>
        <fullName evidence="3">Uncharacterized protein</fullName>
    </submittedName>
</protein>
<evidence type="ECO:0000313" key="3">
    <source>
        <dbReference type="EMBL" id="PAK88831.1"/>
    </source>
</evidence>
<dbReference type="PANTHER" id="PTHR42879:SF2">
    <property type="entry name" value="3-OXOACYL-[ACYL-CARRIER-PROTEIN] REDUCTASE FABG"/>
    <property type="match status" value="1"/>
</dbReference>
<evidence type="ECO:0000313" key="4">
    <source>
        <dbReference type="Proteomes" id="UP000215635"/>
    </source>
</evidence>
<dbReference type="Gene3D" id="3.40.50.720">
    <property type="entry name" value="NAD(P)-binding Rossmann-like Domain"/>
    <property type="match status" value="1"/>
</dbReference>
<dbReference type="RefSeq" id="WP_095348187.1">
    <property type="nucleotide sequence ID" value="NZ_CP184687.1"/>
</dbReference>
<dbReference type="PANTHER" id="PTHR42879">
    <property type="entry name" value="3-OXOACYL-(ACYL-CARRIER-PROTEIN) REDUCTASE"/>
    <property type="match status" value="1"/>
</dbReference>
<sequence>MKILITGITGDIGNDLCSRLLKSRHTVIGVFNKNIEKARSIKNQSKELGNLTLYQGNLNDKEFIHYLFEQIGEIDVVINNAGINSDNLFTNMEYTEWNEVIETNLISNIRISNEILHMTEKKHNKCLIINIVSVSAVYGREGQTNYSFSKGGVIGLSKLLSTRENLRTINIAPGMMDSKMVDEVPQESLETFLKYTSLKKKGKVSDISDLIDKILLMESEYLTNTTLKLDGGFMR</sequence>
<accession>A0AAQ0R4N9</accession>
<dbReference type="Pfam" id="PF00106">
    <property type="entry name" value="adh_short"/>
    <property type="match status" value="1"/>
</dbReference>
<gene>
    <name evidence="3" type="ORF">B8W88_07575</name>
</gene>
<dbReference type="PRINTS" id="PR00081">
    <property type="entry name" value="GDHRDH"/>
</dbReference>
<dbReference type="Proteomes" id="UP000215635">
    <property type="component" value="Unassembled WGS sequence"/>
</dbReference>
<evidence type="ECO:0000256" key="1">
    <source>
        <dbReference type="ARBA" id="ARBA00006484"/>
    </source>
</evidence>
<dbReference type="PRINTS" id="PR00080">
    <property type="entry name" value="SDRFAMILY"/>
</dbReference>
<dbReference type="EMBL" id="NCWV01000008">
    <property type="protein sequence ID" value="PAK88831.1"/>
    <property type="molecule type" value="Genomic_DNA"/>
</dbReference>
<dbReference type="SUPFAM" id="SSF51735">
    <property type="entry name" value="NAD(P)-binding Rossmann-fold domains"/>
    <property type="match status" value="1"/>
</dbReference>
<comment type="similarity">
    <text evidence="1 2">Belongs to the short-chain dehydrogenases/reductases (SDR) family.</text>
</comment>
<organism evidence="3 4">
    <name type="scientific">Lactococcus lactis</name>
    <dbReference type="NCBI Taxonomy" id="1358"/>
    <lineage>
        <taxon>Bacteria</taxon>
        <taxon>Bacillati</taxon>
        <taxon>Bacillota</taxon>
        <taxon>Bacilli</taxon>
        <taxon>Lactobacillales</taxon>
        <taxon>Streptococcaceae</taxon>
        <taxon>Lactococcus</taxon>
    </lineage>
</organism>
<dbReference type="InterPro" id="IPR050259">
    <property type="entry name" value="SDR"/>
</dbReference>
<dbReference type="AlphaFoldDB" id="A0AAQ0R4N9"/>
<evidence type="ECO:0000256" key="2">
    <source>
        <dbReference type="RuleBase" id="RU000363"/>
    </source>
</evidence>
<comment type="caution">
    <text evidence="3">The sequence shown here is derived from an EMBL/GenBank/DDBJ whole genome shotgun (WGS) entry which is preliminary data.</text>
</comment>
<proteinExistence type="inferred from homology"/>
<reference evidence="3 4" key="1">
    <citation type="submission" date="2017-04" db="EMBL/GenBank/DDBJ databases">
        <title>Kefir bacterial isolates.</title>
        <authorList>
            <person name="Kim Y."/>
            <person name="Blasche S."/>
            <person name="Patil K.R."/>
        </authorList>
    </citation>
    <scope>NUCLEOTIDE SEQUENCE [LARGE SCALE GENOMIC DNA]</scope>
    <source>
        <strain evidence="3 4">OG2</strain>
    </source>
</reference>
<dbReference type="InterPro" id="IPR002347">
    <property type="entry name" value="SDR_fam"/>
</dbReference>